<dbReference type="EMBL" id="KX405002">
    <property type="protein sequence ID" value="ANT42314.1"/>
    <property type="molecule type" value="Genomic_DNA"/>
</dbReference>
<evidence type="ECO:0000313" key="1">
    <source>
        <dbReference type="EMBL" id="ANT42314.1"/>
    </source>
</evidence>
<dbReference type="RefSeq" id="YP_009322830.1">
    <property type="nucleotide sequence ID" value="NC_031925.1"/>
</dbReference>
<proteinExistence type="predicted"/>
<accession>A0A1B1PDT4</accession>
<dbReference type="Proteomes" id="UP000203999">
    <property type="component" value="Segment"/>
</dbReference>
<dbReference type="OrthoDB" id="13750at10239"/>
<reference evidence="1 2" key="1">
    <citation type="submission" date="2016-06" db="EMBL/GenBank/DDBJ databases">
        <title>The whole genome sequencing of Salmonella bacteriophage BPS11Q3.</title>
        <authorList>
            <person name="Han H."/>
            <person name="Li X."/>
            <person name="Wei Y."/>
            <person name="Wei X."/>
            <person name="Zhang X."/>
        </authorList>
    </citation>
    <scope>NUCLEOTIDE SEQUENCE [LARGE SCALE GENOMIC DNA]</scope>
</reference>
<keyword evidence="2" id="KW-1185">Reference proteome</keyword>
<sequence>MTTIAFDGKTMACDTCVTGNYKYHTDTKIYENDHFVIGVSGDAGVGMLLVADDEILTPKHYDFDFSALVWVKESKRLFKVEFFKAWDSPLSSVIPIADHTAAVGTGAPYALTAMFLGATATEAVDVAKRFDPGTDGRVITHRLG</sequence>
<dbReference type="GeneID" id="30310474"/>
<organism evidence="1 2">
    <name type="scientific">Salmonella phage BPS11Q3</name>
    <dbReference type="NCBI Taxonomy" id="1857099"/>
    <lineage>
        <taxon>Viruses</taxon>
        <taxon>Duplodnaviria</taxon>
        <taxon>Heunggongvirae</taxon>
        <taxon>Uroviricota</taxon>
        <taxon>Caudoviricetes</taxon>
        <taxon>Sarkviridae</taxon>
        <taxon>Guernseyvirinae</taxon>
        <taxon>Jerseyvirus</taxon>
        <taxon>Jerseyvirus BPS11Q3</taxon>
    </lineage>
</organism>
<protein>
    <submittedName>
        <fullName evidence="1">Uncharacterized protein</fullName>
    </submittedName>
</protein>
<dbReference type="SUPFAM" id="SSF56235">
    <property type="entry name" value="N-terminal nucleophile aminohydrolases (Ntn hydrolases)"/>
    <property type="match status" value="1"/>
</dbReference>
<gene>
    <name evidence="1" type="ORF">BPS11Q3_23</name>
</gene>
<dbReference type="KEGG" id="vg:30310474"/>
<evidence type="ECO:0000313" key="2">
    <source>
        <dbReference type="Proteomes" id="UP000203999"/>
    </source>
</evidence>
<name>A0A1B1PDT4_9CAUD</name>
<dbReference type="InterPro" id="IPR029055">
    <property type="entry name" value="Ntn_hydrolases_N"/>
</dbReference>